<dbReference type="EMBL" id="NFZW01000044">
    <property type="protein sequence ID" value="RFA31655.1"/>
    <property type="molecule type" value="Genomic_DNA"/>
</dbReference>
<keyword evidence="6" id="KW-0460">Magnesium</keyword>
<evidence type="ECO:0000256" key="1">
    <source>
        <dbReference type="ARBA" id="ARBA00022490"/>
    </source>
</evidence>
<evidence type="ECO:0000256" key="3">
    <source>
        <dbReference type="ARBA" id="ARBA00022723"/>
    </source>
</evidence>
<keyword evidence="1" id="KW-0963">Cytoplasm</keyword>
<proteinExistence type="predicted"/>
<keyword evidence="2" id="KW-0540">Nuclease</keyword>
<evidence type="ECO:0000313" key="9">
    <source>
        <dbReference type="Proteomes" id="UP000256763"/>
    </source>
</evidence>
<dbReference type="InterPro" id="IPR001130">
    <property type="entry name" value="TatD-like"/>
</dbReference>
<dbReference type="Gene3D" id="3.20.20.140">
    <property type="entry name" value="Metal-dependent hydrolases"/>
    <property type="match status" value="1"/>
</dbReference>
<dbReference type="PANTHER" id="PTHR10060">
    <property type="entry name" value="TATD FAMILY DEOXYRIBONUCLEASE"/>
    <property type="match status" value="1"/>
</dbReference>
<protein>
    <submittedName>
        <fullName evidence="8">Hydrolase TatD</fullName>
    </submittedName>
</protein>
<dbReference type="InterPro" id="IPR032466">
    <property type="entry name" value="Metal_Hydrolase"/>
</dbReference>
<gene>
    <name evidence="8" type="ORF">CAL65_21940</name>
</gene>
<dbReference type="Proteomes" id="UP000256763">
    <property type="component" value="Unassembled WGS sequence"/>
</dbReference>
<reference evidence="9" key="1">
    <citation type="submission" date="2017-05" db="EMBL/GenBank/DDBJ databases">
        <authorList>
            <person name="Sharma S."/>
            <person name="Sidhu C."/>
            <person name="Pinnaka A.K."/>
        </authorList>
    </citation>
    <scope>NUCLEOTIDE SEQUENCE [LARGE SCALE GENOMIC DNA]</scope>
    <source>
        <strain evidence="9">AK93</strain>
    </source>
</reference>
<dbReference type="OrthoDB" id="9810005at2"/>
<evidence type="ECO:0000256" key="4">
    <source>
        <dbReference type="ARBA" id="ARBA00022801"/>
    </source>
</evidence>
<dbReference type="InterPro" id="IPR018228">
    <property type="entry name" value="DNase_TatD-rel_CS"/>
</dbReference>
<feature type="binding site" evidence="7">
    <location>
        <position position="99"/>
    </location>
    <ligand>
        <name>a divalent metal cation</name>
        <dbReference type="ChEBI" id="CHEBI:60240"/>
        <label>1</label>
    </ligand>
</feature>
<dbReference type="PANTHER" id="PTHR10060:SF15">
    <property type="entry name" value="DEOXYRIBONUCLEASE TATDN1"/>
    <property type="match status" value="1"/>
</dbReference>
<comment type="caution">
    <text evidence="8">The sequence shown here is derived from an EMBL/GenBank/DDBJ whole genome shotgun (WGS) entry which is preliminary data.</text>
</comment>
<evidence type="ECO:0000256" key="6">
    <source>
        <dbReference type="ARBA" id="ARBA00022842"/>
    </source>
</evidence>
<keyword evidence="9" id="KW-1185">Reference proteome</keyword>
<dbReference type="GO" id="GO:0046872">
    <property type="term" value="F:metal ion binding"/>
    <property type="evidence" value="ECO:0007669"/>
    <property type="project" value="UniProtKB-KW"/>
</dbReference>
<evidence type="ECO:0000256" key="2">
    <source>
        <dbReference type="ARBA" id="ARBA00022722"/>
    </source>
</evidence>
<dbReference type="GO" id="GO:0004527">
    <property type="term" value="F:exonuclease activity"/>
    <property type="evidence" value="ECO:0007669"/>
    <property type="project" value="UniProtKB-KW"/>
</dbReference>
<keyword evidence="5" id="KW-0269">Exonuclease</keyword>
<name>A0A3E0WIF9_9GAMM</name>
<dbReference type="PIRSF" id="PIRSF005902">
    <property type="entry name" value="DNase_TatD"/>
    <property type="match status" value="1"/>
</dbReference>
<organism evidence="8 9">
    <name type="scientific">Alkalilimnicola ehrlichii</name>
    <dbReference type="NCBI Taxonomy" id="351052"/>
    <lineage>
        <taxon>Bacteria</taxon>
        <taxon>Pseudomonadati</taxon>
        <taxon>Pseudomonadota</taxon>
        <taxon>Gammaproteobacteria</taxon>
        <taxon>Chromatiales</taxon>
        <taxon>Ectothiorhodospiraceae</taxon>
        <taxon>Alkalilimnicola</taxon>
    </lineage>
</organism>
<dbReference type="RefSeq" id="WP_116302751.1">
    <property type="nucleotide sequence ID" value="NZ_NFZV01000013.1"/>
</dbReference>
<keyword evidence="3 7" id="KW-0479">Metal-binding</keyword>
<dbReference type="SUPFAM" id="SSF51556">
    <property type="entry name" value="Metallo-dependent hydrolases"/>
    <property type="match status" value="1"/>
</dbReference>
<feature type="binding site" evidence="7">
    <location>
        <position position="211"/>
    </location>
    <ligand>
        <name>a divalent metal cation</name>
        <dbReference type="ChEBI" id="CHEBI:60240"/>
        <label>1</label>
    </ligand>
</feature>
<feature type="binding site" evidence="7">
    <location>
        <position position="135"/>
    </location>
    <ligand>
        <name>a divalent metal cation</name>
        <dbReference type="ChEBI" id="CHEBI:60240"/>
        <label>2</label>
    </ligand>
</feature>
<sequence length="266" mass="29313">METAALELFDIGVNLTNKAFRKDLDEVLARSWAAGLTGMAITGTSVAASEAALELAQRDPQRLYATAGVHPHEASQYDSDAHQRIRTLAGEAGVVAIGETGLDFNRDFSPRPAQEQAFERQLELACELSLPVFLHQRDAHERFIAILKAYRDALPAAVLHCFTGTREELWASLDLDLYIGITGWICDERRGLSLQDCVGDIPTARLVIETDAPYLTPRTLKPKPKAGRNEPAFLPEVLQAVSRCRNADPAQLAHQTTANARQLFRI</sequence>
<keyword evidence="4 8" id="KW-0378">Hydrolase</keyword>
<dbReference type="InterPro" id="IPR050891">
    <property type="entry name" value="TatD-type_Hydrolase"/>
</dbReference>
<dbReference type="PROSITE" id="PS01090">
    <property type="entry name" value="TATD_2"/>
    <property type="match status" value="1"/>
</dbReference>
<evidence type="ECO:0000256" key="7">
    <source>
        <dbReference type="PIRSR" id="PIRSR005902-1"/>
    </source>
</evidence>
<accession>A0A3E0WIF9</accession>
<dbReference type="AlphaFoldDB" id="A0A3E0WIF9"/>
<dbReference type="FunFam" id="3.20.20.140:FF:000018">
    <property type="entry name" value="3'-5' ssDNA/RNA exonuclease TatD"/>
    <property type="match status" value="1"/>
</dbReference>
<evidence type="ECO:0000256" key="5">
    <source>
        <dbReference type="ARBA" id="ARBA00022839"/>
    </source>
</evidence>
<evidence type="ECO:0000313" key="8">
    <source>
        <dbReference type="EMBL" id="RFA31655.1"/>
    </source>
</evidence>
<dbReference type="CDD" id="cd01310">
    <property type="entry name" value="TatD_DNAse"/>
    <property type="match status" value="1"/>
</dbReference>
<feature type="binding site" evidence="7">
    <location>
        <position position="160"/>
    </location>
    <ligand>
        <name>a divalent metal cation</name>
        <dbReference type="ChEBI" id="CHEBI:60240"/>
        <label>2</label>
    </ligand>
</feature>
<dbReference type="Pfam" id="PF01026">
    <property type="entry name" value="TatD_DNase"/>
    <property type="match status" value="1"/>
</dbReference>